<feature type="compositionally biased region" description="Polar residues" evidence="1">
    <location>
        <begin position="1"/>
        <end position="11"/>
    </location>
</feature>
<gene>
    <name evidence="2" type="ORF">I302_02168</name>
    <name evidence="3" type="ORF">I302_103467</name>
</gene>
<accession>A0A1B9G8H4</accession>
<dbReference type="GeneID" id="30206567"/>
<name>A0A1B9G8H4_9TREE</name>
<evidence type="ECO:0000256" key="1">
    <source>
        <dbReference type="SAM" id="MobiDB-lite"/>
    </source>
</evidence>
<evidence type="ECO:0000313" key="3">
    <source>
        <dbReference type="EMBL" id="WVW81473.1"/>
    </source>
</evidence>
<dbReference type="KEGG" id="kbi:30206567"/>
<dbReference type="EMBL" id="KI894019">
    <property type="protein sequence ID" value="OCF27327.1"/>
    <property type="molecule type" value="Genomic_DNA"/>
</dbReference>
<reference evidence="3" key="4">
    <citation type="submission" date="2024-02" db="EMBL/GenBank/DDBJ databases">
        <title>Comparative genomics of Cryptococcus and Kwoniella reveals pathogenesis evolution and contrasting modes of karyotype evolution via chromosome fusion or intercentromeric recombination.</title>
        <authorList>
            <person name="Coelho M.A."/>
            <person name="David-Palma M."/>
            <person name="Shea T."/>
            <person name="Bowers K."/>
            <person name="McGinley-Smith S."/>
            <person name="Mohammad A.W."/>
            <person name="Gnirke A."/>
            <person name="Yurkov A.M."/>
            <person name="Nowrousian M."/>
            <person name="Sun S."/>
            <person name="Cuomo C.A."/>
            <person name="Heitman J."/>
        </authorList>
    </citation>
    <scope>NUCLEOTIDE SEQUENCE</scope>
    <source>
        <strain evidence="3">CBS 10118</strain>
    </source>
</reference>
<evidence type="ECO:0000313" key="2">
    <source>
        <dbReference type="EMBL" id="OCF27327.1"/>
    </source>
</evidence>
<dbReference type="Proteomes" id="UP000092730">
    <property type="component" value="Chromosome 2"/>
</dbReference>
<dbReference type="VEuPathDB" id="FungiDB:I302_02168"/>
<feature type="region of interest" description="Disordered" evidence="1">
    <location>
        <begin position="382"/>
        <end position="444"/>
    </location>
</feature>
<feature type="region of interest" description="Disordered" evidence="1">
    <location>
        <begin position="1"/>
        <end position="22"/>
    </location>
</feature>
<keyword evidence="4" id="KW-1185">Reference proteome</keyword>
<dbReference type="RefSeq" id="XP_019048397.1">
    <property type="nucleotide sequence ID" value="XM_019188835.1"/>
</dbReference>
<evidence type="ECO:0000313" key="4">
    <source>
        <dbReference type="Proteomes" id="UP000092730"/>
    </source>
</evidence>
<sequence>MASHPASSSGIPTDPPPSYDHAVSSDGSLGIWIGDHLSELHLSTDTSPGQYGMSGYPRQGGHVVTLGSLAPQSTHIQPVYSGPPRPDDRLYFEVEQEPNGRGSDVAVGYLHFLNSENQRIPFMSNPIFSQPISKESMDPSVNFALSKYPNARNVSEAMLWQPGFRFRQFFSGQAAYLHYPHAGDDRNRKVQVTVILQHKAYWDAPEDCKRKLYDKMVENDVISKFGGIQPTLVPPTCPDWSMTNQNMWKENDTSGRPKPDSQCTGVELKGEFSTRRPLEYKVFTPPWSSNARGFRMKLDTQSGGTYFASNDLTESEANRRAWKDLNELFGYPDGLVVEVHTKVIIQPAHHGNDELGGRIVSFRGEQDDLGYGLSTGSGASAFSSTGPISTNGLSPPSTTVDNSTGTVGSGSTIAKDENRRQAGTTSGRASKPSIRRGYWIRPRK</sequence>
<reference evidence="3" key="2">
    <citation type="submission" date="2013-07" db="EMBL/GenBank/DDBJ databases">
        <authorList>
            <consortium name="The Broad Institute Genome Sequencing Platform"/>
            <person name="Cuomo C."/>
            <person name="Litvintseva A."/>
            <person name="Chen Y."/>
            <person name="Heitman J."/>
            <person name="Sun S."/>
            <person name="Springer D."/>
            <person name="Dromer F."/>
            <person name="Young S.K."/>
            <person name="Zeng Q."/>
            <person name="Gargeya S."/>
            <person name="Fitzgerald M."/>
            <person name="Abouelleil A."/>
            <person name="Alvarado L."/>
            <person name="Berlin A.M."/>
            <person name="Chapman S.B."/>
            <person name="Dewar J."/>
            <person name="Goldberg J."/>
            <person name="Griggs A."/>
            <person name="Gujja S."/>
            <person name="Hansen M."/>
            <person name="Howarth C."/>
            <person name="Imamovic A."/>
            <person name="Larimer J."/>
            <person name="McCowan C."/>
            <person name="Murphy C."/>
            <person name="Pearson M."/>
            <person name="Priest M."/>
            <person name="Roberts A."/>
            <person name="Saif S."/>
            <person name="Shea T."/>
            <person name="Sykes S."/>
            <person name="Wortman J."/>
            <person name="Nusbaum C."/>
            <person name="Birren B."/>
        </authorList>
    </citation>
    <scope>NUCLEOTIDE SEQUENCE</scope>
    <source>
        <strain evidence="3">CBS 10118</strain>
    </source>
</reference>
<protein>
    <submittedName>
        <fullName evidence="2">Uncharacterized protein</fullName>
    </submittedName>
</protein>
<dbReference type="AlphaFoldDB" id="A0A1B9G8H4"/>
<dbReference type="EMBL" id="CP144542">
    <property type="protein sequence ID" value="WVW81473.1"/>
    <property type="molecule type" value="Genomic_DNA"/>
</dbReference>
<organism evidence="2">
    <name type="scientific">Kwoniella bestiolae CBS 10118</name>
    <dbReference type="NCBI Taxonomy" id="1296100"/>
    <lineage>
        <taxon>Eukaryota</taxon>
        <taxon>Fungi</taxon>
        <taxon>Dikarya</taxon>
        <taxon>Basidiomycota</taxon>
        <taxon>Agaricomycotina</taxon>
        <taxon>Tremellomycetes</taxon>
        <taxon>Tremellales</taxon>
        <taxon>Cryptococcaceae</taxon>
        <taxon>Kwoniella</taxon>
    </lineage>
</organism>
<proteinExistence type="predicted"/>
<feature type="compositionally biased region" description="Polar residues" evidence="1">
    <location>
        <begin position="387"/>
        <end position="412"/>
    </location>
</feature>
<reference evidence="2" key="1">
    <citation type="submission" date="2013-07" db="EMBL/GenBank/DDBJ databases">
        <title>The Genome Sequence of Cryptococcus bestiolae CBS10118.</title>
        <authorList>
            <consortium name="The Broad Institute Genome Sequencing Platform"/>
            <person name="Cuomo C."/>
            <person name="Litvintseva A."/>
            <person name="Chen Y."/>
            <person name="Heitman J."/>
            <person name="Sun S."/>
            <person name="Springer D."/>
            <person name="Dromer F."/>
            <person name="Young S.K."/>
            <person name="Zeng Q."/>
            <person name="Gargeya S."/>
            <person name="Fitzgerald M."/>
            <person name="Abouelleil A."/>
            <person name="Alvarado L."/>
            <person name="Berlin A.M."/>
            <person name="Chapman S.B."/>
            <person name="Dewar J."/>
            <person name="Goldberg J."/>
            <person name="Griggs A."/>
            <person name="Gujja S."/>
            <person name="Hansen M."/>
            <person name="Howarth C."/>
            <person name="Imamovic A."/>
            <person name="Larimer J."/>
            <person name="McCowan C."/>
            <person name="Murphy C."/>
            <person name="Pearson M."/>
            <person name="Priest M."/>
            <person name="Roberts A."/>
            <person name="Saif S."/>
            <person name="Shea T."/>
            <person name="Sykes S."/>
            <person name="Wortman J."/>
            <person name="Nusbaum C."/>
            <person name="Birren B."/>
        </authorList>
    </citation>
    <scope>NUCLEOTIDE SEQUENCE [LARGE SCALE GENOMIC DNA]</scope>
    <source>
        <strain evidence="2">CBS 10118</strain>
    </source>
</reference>
<reference evidence="2" key="3">
    <citation type="submission" date="2014-01" db="EMBL/GenBank/DDBJ databases">
        <title>Evolution of pathogenesis and genome organization in the Tremellales.</title>
        <authorList>
            <person name="Cuomo C."/>
            <person name="Litvintseva A."/>
            <person name="Heitman J."/>
            <person name="Chen Y."/>
            <person name="Sun S."/>
            <person name="Springer D."/>
            <person name="Dromer F."/>
            <person name="Young S."/>
            <person name="Zeng Q."/>
            <person name="Chapman S."/>
            <person name="Gujja S."/>
            <person name="Saif S."/>
            <person name="Birren B."/>
        </authorList>
    </citation>
    <scope>NUCLEOTIDE SEQUENCE</scope>
    <source>
        <strain evidence="2">CBS 10118</strain>
    </source>
</reference>